<proteinExistence type="predicted"/>
<feature type="region of interest" description="Disordered" evidence="1">
    <location>
        <begin position="1"/>
        <end position="102"/>
    </location>
</feature>
<gene>
    <name evidence="2" type="ORF">CCMP2556_LOCUS51317</name>
</gene>
<feature type="non-terminal residue" evidence="2">
    <location>
        <position position="1306"/>
    </location>
</feature>
<accession>A0ABP0SDC4</accession>
<organism evidence="2 3">
    <name type="scientific">Durusdinium trenchii</name>
    <dbReference type="NCBI Taxonomy" id="1381693"/>
    <lineage>
        <taxon>Eukaryota</taxon>
        <taxon>Sar</taxon>
        <taxon>Alveolata</taxon>
        <taxon>Dinophyceae</taxon>
        <taxon>Suessiales</taxon>
        <taxon>Symbiodiniaceae</taxon>
        <taxon>Durusdinium</taxon>
    </lineage>
</organism>
<sequence length="1306" mass="146801">MVQDLQVAKNQISKQMKPPFKRACNSAEEPSSKSAKFEPTPVKTDVGVPSHQKSKRASDEDAEEPSGKIAKVEVKEEEDATLDGVGPVEAKEEPMDDAEEPTTEVMMNKAQLEELHGLKRFPKGHQGKANPMYCKHCDKIFEGRNRAKVWQHVRGQDHRAKWGCQSNKPESAQVKVENDELPADSYTDGHCSGLKLGSSLGQSTRLGSDLAPVWKEFAAYRQMQVSTPCGESTHVYEHLVTENDWIIRHCKCQKQDAVYTGDDGWSTCKICLSLGNDQKFLTRTSQFVADLDEARLLFHRMYKSEVCPEFIKTLKEKNVYQRRCKTNYDRFIDFDLPKLHASVRSKWVGRKGRQTSDAMGMLMAHVVLPCIDVEPSYGLKEANVDRLLKFMSNDENSNPKDLEIVKSIVTGQVSRNPALHGIMVALMTQFQNMESGKTTMRNPNRRDERESNLLLEAGAELAAMGCNDRALAFFGLKWIEKKRWQGSLAQMSEWSLPIHTSPSASQIAENDHTCSLILASDQGPRRRLVLAFDRTYLDSTMQLGQTSVGHVMLGGVHRPRGFNLESEDQIPLKAEEGGDQFIHKDISKANEIESCLVWDPTRKHGPTLELAAFPVNTAASKDSRFEAVMPDTKTGRGNWETFARIGEVLDQAPSVKYIVADSHGSHEWIRRKLLGQSVPIPDSLVQQVPFFSKLAWSDLPEVPFPLPYRLVSHPDTGQTIHCVPGPAHLQKNFAEQLCSPLRCIHFGSKFTDFSAALDLGLFPVAFIGTDSMSDWQAALLLSPLNFVVDPCQSPVIIPWALEGAFLMSLIGAHVNASVLHGNLCRKWRLEVAFTGSWAECHLIMFSKHLQQPPKYPSTQVWLDGTTHRNLKDALGSVILILWSQDVPPLWWHRLTERNLEKRFGRCRQFFPNSQMSVGDYWRSSARIMRQDVKSFDAKREEQLPAPQPLSKNDFQEIAVRSLKAAMRLSSMCSGCKLEDLQSDFKMMQHHVDGPAVTTTAEEASGLLKWEVVTGSAADTVERLRASQALAQNWDDDALDLSALSDLACIALEEQVRKPDACQTLKEATQEGTGSEPRADRLTLAGALKGHDTFDGSKDDLWRLLCYLRIGNGCDGEIVKDHSLLRDRVKRNIKKWHNAVRHAQALINAAERMPAMRTSRESAWVNHCEDINTGDIVAIQKDADWQVGLVLSMWRIFKRGGRSLCPHELPRGSLFVARVVIMAEDPTPGVYESMRALAAMRNDLQSMQKEAAAGKRAPRSRRIEPVIENFKRTKKGFKLMSQEMERLLQKQCELFPAKCMTNVDFTE</sequence>
<evidence type="ECO:0000256" key="1">
    <source>
        <dbReference type="SAM" id="MobiDB-lite"/>
    </source>
</evidence>
<reference evidence="2 3" key="1">
    <citation type="submission" date="2024-02" db="EMBL/GenBank/DDBJ databases">
        <authorList>
            <person name="Chen Y."/>
            <person name="Shah S."/>
            <person name="Dougan E. K."/>
            <person name="Thang M."/>
            <person name="Chan C."/>
        </authorList>
    </citation>
    <scope>NUCLEOTIDE SEQUENCE [LARGE SCALE GENOMIC DNA]</scope>
</reference>
<evidence type="ECO:0000313" key="2">
    <source>
        <dbReference type="EMBL" id="CAK9110381.1"/>
    </source>
</evidence>
<dbReference type="Proteomes" id="UP001642484">
    <property type="component" value="Unassembled WGS sequence"/>
</dbReference>
<protein>
    <submittedName>
        <fullName evidence="2">Uncharacterized protein</fullName>
    </submittedName>
</protein>
<dbReference type="EMBL" id="CAXAMN010027379">
    <property type="protein sequence ID" value="CAK9110381.1"/>
    <property type="molecule type" value="Genomic_DNA"/>
</dbReference>
<comment type="caution">
    <text evidence="2">The sequence shown here is derived from an EMBL/GenBank/DDBJ whole genome shotgun (WGS) entry which is preliminary data.</text>
</comment>
<evidence type="ECO:0000313" key="3">
    <source>
        <dbReference type="Proteomes" id="UP001642484"/>
    </source>
</evidence>
<name>A0ABP0SDC4_9DINO</name>
<keyword evidence="3" id="KW-1185">Reference proteome</keyword>